<evidence type="ECO:0000313" key="2">
    <source>
        <dbReference type="Proteomes" id="UP000002669"/>
    </source>
</evidence>
<dbReference type="HOGENOM" id="CLU_1767616_0_0_1"/>
<dbReference type="VEuPathDB" id="FungiDB:MGYG_05091"/>
<dbReference type="GeneID" id="10027769"/>
<dbReference type="RefSeq" id="XP_003172499.1">
    <property type="nucleotide sequence ID" value="XM_003172451.1"/>
</dbReference>
<dbReference type="EMBL" id="DS989825">
    <property type="protein sequence ID" value="EFR02088.1"/>
    <property type="molecule type" value="Genomic_DNA"/>
</dbReference>
<dbReference type="STRING" id="535722.E4UYC5"/>
<dbReference type="Proteomes" id="UP000002669">
    <property type="component" value="Unassembled WGS sequence"/>
</dbReference>
<dbReference type="Gene3D" id="3.40.50.720">
    <property type="entry name" value="NAD(P)-binding Rossmann-like Domain"/>
    <property type="match status" value="1"/>
</dbReference>
<protein>
    <submittedName>
        <fullName evidence="1">Uncharacterized protein</fullName>
    </submittedName>
</protein>
<name>E4UYC5_ARTGP</name>
<gene>
    <name evidence="1" type="ORF">MGYG_05091</name>
</gene>
<dbReference type="InParanoid" id="E4UYC5"/>
<organism evidence="2">
    <name type="scientific">Arthroderma gypseum (strain ATCC MYA-4604 / CBS 118893)</name>
    <name type="common">Microsporum gypseum</name>
    <dbReference type="NCBI Taxonomy" id="535722"/>
    <lineage>
        <taxon>Eukaryota</taxon>
        <taxon>Fungi</taxon>
        <taxon>Dikarya</taxon>
        <taxon>Ascomycota</taxon>
        <taxon>Pezizomycotina</taxon>
        <taxon>Eurotiomycetes</taxon>
        <taxon>Eurotiomycetidae</taxon>
        <taxon>Onygenales</taxon>
        <taxon>Arthrodermataceae</taxon>
        <taxon>Nannizzia</taxon>
    </lineage>
</organism>
<sequence>MKEAGIKAVVLTSPIVAAFDALHGSRPGYTYTFTDWCPIGDNEAANVKHDVSQYPEMWSPWITYMASRKSAKKAARHCYGKHQLSRTPGTVQPKFIGGRSSLIWVPALIYYQKYANTFPKMATGYIVEKWTEKMQVTIVAEIHYSGK</sequence>
<reference evidence="2" key="1">
    <citation type="journal article" date="2012" name="MBio">
        <title>Comparative genome analysis of Trichophyton rubrum and related dermatophytes reveals candidate genes involved in infection.</title>
        <authorList>
            <person name="Martinez D.A."/>
            <person name="Oliver B.G."/>
            <person name="Graeser Y."/>
            <person name="Goldberg J.M."/>
            <person name="Li W."/>
            <person name="Martinez-Rossi N.M."/>
            <person name="Monod M."/>
            <person name="Shelest E."/>
            <person name="Barton R.C."/>
            <person name="Birch E."/>
            <person name="Brakhage A.A."/>
            <person name="Chen Z."/>
            <person name="Gurr S.J."/>
            <person name="Heiman D."/>
            <person name="Heitman J."/>
            <person name="Kosti I."/>
            <person name="Rossi A."/>
            <person name="Saif S."/>
            <person name="Samalova M."/>
            <person name="Saunders C.W."/>
            <person name="Shea T."/>
            <person name="Summerbell R.C."/>
            <person name="Xu J."/>
            <person name="Young S."/>
            <person name="Zeng Q."/>
            <person name="Birren B.W."/>
            <person name="Cuomo C.A."/>
            <person name="White T.C."/>
        </authorList>
    </citation>
    <scope>NUCLEOTIDE SEQUENCE [LARGE SCALE GENOMIC DNA]</scope>
    <source>
        <strain evidence="2">ATCC MYA-4604 / CBS 118893</strain>
    </source>
</reference>
<evidence type="ECO:0000313" key="1">
    <source>
        <dbReference type="EMBL" id="EFR02088.1"/>
    </source>
</evidence>
<dbReference type="AlphaFoldDB" id="E4UYC5"/>
<dbReference type="OrthoDB" id="2735536at2759"/>
<keyword evidence="2" id="KW-1185">Reference proteome</keyword>
<accession>E4UYC5</accession>
<dbReference type="eggNOG" id="KOG1502">
    <property type="taxonomic scope" value="Eukaryota"/>
</dbReference>
<proteinExistence type="predicted"/>